<evidence type="ECO:0000256" key="5">
    <source>
        <dbReference type="ARBA" id="ARBA00022801"/>
    </source>
</evidence>
<sequence length="154" mass="17246">MDYIVSDAGAALAMEFEGFEPAAYLDMVGVPTIGYGLTRWFGRPGKPRVQMGETIDRETAFQELVFTLQSFWDEVENRVMVPLEQYQVDALASFIYNVGTTAFLGSTMLRKLNNGDFEGAANEFQRWNKAGGQVVRGLTRRRAAEEALFRGATR</sequence>
<dbReference type="GeneID" id="40085786"/>
<comment type="subcellular location">
    <subcellularLocation>
        <location evidence="10">Host cytoplasm</location>
    </subcellularLocation>
    <text evidence="10">The endolysin is cytoplasmic, but can reach the periplasmic space with the help of the holins which disrupt the host cell membrane.</text>
</comment>
<dbReference type="Proteomes" id="UP000224101">
    <property type="component" value="Segment"/>
</dbReference>
<evidence type="ECO:0000256" key="9">
    <source>
        <dbReference type="ARBA" id="ARBA00023295"/>
    </source>
</evidence>
<dbReference type="GO" id="GO:0003796">
    <property type="term" value="F:lysozyme activity"/>
    <property type="evidence" value="ECO:0007669"/>
    <property type="project" value="UniProtKB-UniRule"/>
</dbReference>
<evidence type="ECO:0000256" key="7">
    <source>
        <dbReference type="ARBA" id="ARBA00023142"/>
    </source>
</evidence>
<evidence type="ECO:0000256" key="10">
    <source>
        <dbReference type="HAMAP-Rule" id="MF_04110"/>
    </source>
</evidence>
<keyword evidence="9 10" id="KW-0326">Glycosidase</keyword>
<evidence type="ECO:0000256" key="2">
    <source>
        <dbReference type="ARBA" id="ARBA00022529"/>
    </source>
</evidence>
<evidence type="ECO:0000256" key="4">
    <source>
        <dbReference type="ARBA" id="ARBA00022638"/>
    </source>
</evidence>
<keyword evidence="5 10" id="KW-0378">Hydrolase</keyword>
<name>A0A218M2W9_9CAUD</name>
<evidence type="ECO:0000313" key="13">
    <source>
        <dbReference type="Proteomes" id="UP000224101"/>
    </source>
</evidence>
<comment type="catalytic activity">
    <reaction evidence="1 10 11">
        <text>Hydrolysis of (1-&gt;4)-beta-linkages between N-acetylmuramic acid and N-acetyl-D-glucosamine residues in a peptidoglycan and between N-acetyl-D-glucosamine residues in chitodextrins.</text>
        <dbReference type="EC" id="3.2.1.17"/>
    </reaction>
</comment>
<dbReference type="Pfam" id="PF00959">
    <property type="entry name" value="Phage_lysozyme"/>
    <property type="match status" value="1"/>
</dbReference>
<feature type="active site" description="Proton donor/acceptor" evidence="10">
    <location>
        <position position="26"/>
    </location>
</feature>
<dbReference type="GO" id="GO:0016998">
    <property type="term" value="P:cell wall macromolecule catabolic process"/>
    <property type="evidence" value="ECO:0007669"/>
    <property type="project" value="InterPro"/>
</dbReference>
<dbReference type="SUPFAM" id="SSF53955">
    <property type="entry name" value="Lysozyme-like"/>
    <property type="match status" value="1"/>
</dbReference>
<dbReference type="OrthoDB" id="18172at10239"/>
<dbReference type="CDD" id="cd00737">
    <property type="entry name" value="lyz_endolysin_autolysin"/>
    <property type="match status" value="1"/>
</dbReference>
<dbReference type="InterPro" id="IPR002196">
    <property type="entry name" value="Glyco_hydro_24"/>
</dbReference>
<evidence type="ECO:0000256" key="6">
    <source>
        <dbReference type="ARBA" id="ARBA00022852"/>
    </source>
</evidence>
<keyword evidence="6 10" id="KW-0204">Cytolysis</keyword>
<keyword evidence="4 10" id="KW-0081">Bacteriolytic enzyme</keyword>
<organism evidence="12 13">
    <name type="scientific">Acidovorax phage ACP17</name>
    <dbReference type="NCBI Taxonomy" id="2010329"/>
    <lineage>
        <taxon>Viruses</taxon>
        <taxon>Duplodnaviria</taxon>
        <taxon>Heunggongvirae</taxon>
        <taxon>Uroviricota</taxon>
        <taxon>Caudoviricetes</taxon>
        <taxon>Busanvirus</taxon>
        <taxon>Busanvirus ACP17</taxon>
    </lineage>
</organism>
<dbReference type="InterPro" id="IPR034690">
    <property type="entry name" value="Endolysin_T4_type"/>
</dbReference>
<keyword evidence="8 10" id="KW-1035">Host cytoplasm</keyword>
<keyword evidence="7 10" id="KW-0578">Host cell lysis by virus</keyword>
<dbReference type="KEGG" id="vg:40085786"/>
<dbReference type="InterPro" id="IPR023346">
    <property type="entry name" value="Lysozyme-like_dom_sf"/>
</dbReference>
<keyword evidence="2 10" id="KW-0929">Antimicrobial</keyword>
<dbReference type="GO" id="GO:0044659">
    <property type="term" value="P:viral release from host cell by cytolysis"/>
    <property type="evidence" value="ECO:0007669"/>
    <property type="project" value="UniProtKB-UniRule"/>
</dbReference>
<accession>A0A218M2W9</accession>
<keyword evidence="13" id="KW-1185">Reference proteome</keyword>
<dbReference type="GO" id="GO:0042742">
    <property type="term" value="P:defense response to bacterium"/>
    <property type="evidence" value="ECO:0007669"/>
    <property type="project" value="UniProtKB-KW"/>
</dbReference>
<feature type="active site" description="Proton donor/acceptor" evidence="10">
    <location>
        <position position="17"/>
    </location>
</feature>
<dbReference type="GO" id="GO:0030430">
    <property type="term" value="C:host cell cytoplasm"/>
    <property type="evidence" value="ECO:0007669"/>
    <property type="project" value="UniProtKB-SubCell"/>
</dbReference>
<dbReference type="InterPro" id="IPR051018">
    <property type="entry name" value="Bacteriophage_GH24"/>
</dbReference>
<dbReference type="PANTHER" id="PTHR38107:SF3">
    <property type="entry name" value="LYSOZYME RRRD-RELATED"/>
    <property type="match status" value="1"/>
</dbReference>
<dbReference type="HAMAP" id="MF_04110">
    <property type="entry name" value="ENDOLYSIN_T4"/>
    <property type="match status" value="1"/>
</dbReference>
<evidence type="ECO:0000256" key="8">
    <source>
        <dbReference type="ARBA" id="ARBA00023200"/>
    </source>
</evidence>
<keyword evidence="3 10" id="KW-1188">Viral release from host cell</keyword>
<reference evidence="12 13" key="1">
    <citation type="submission" date="2017-08" db="EMBL/GenBank/DDBJ databases">
        <title>Characterization and complete genome sequence of novel bacteriophage infecting the causal agent of bacterial fruit blotch, Acidovorax citrulli.</title>
        <authorList>
            <person name="Midani A.R."/>
            <person name="Park S.-H."/>
            <person name="Choi T.-J."/>
        </authorList>
    </citation>
    <scope>NUCLEOTIDE SEQUENCE [LARGE SCALE GENOMIC DNA]</scope>
</reference>
<evidence type="ECO:0000313" key="12">
    <source>
        <dbReference type="EMBL" id="ASD50380.1"/>
    </source>
</evidence>
<evidence type="ECO:0000256" key="3">
    <source>
        <dbReference type="ARBA" id="ARBA00022612"/>
    </source>
</evidence>
<comment type="function">
    <text evidence="10">Endolysin with lysozyme activity that degrades host peptidoglycans and participates with the holin and spanin proteins in the sequential events which lead to the programmed host cell lysis releasing the mature viral particles. Once the holin has permeabilized the host cell membrane, the endolysin can reach the periplasm and break down the peptidoglycan layer.</text>
</comment>
<dbReference type="InterPro" id="IPR023347">
    <property type="entry name" value="Lysozyme_dom_sf"/>
</dbReference>
<dbReference type="RefSeq" id="YP_009609701.1">
    <property type="nucleotide sequence ID" value="NC_041997.1"/>
</dbReference>
<dbReference type="EC" id="3.2.1.17" evidence="10"/>
<dbReference type="PANTHER" id="PTHR38107">
    <property type="match status" value="1"/>
</dbReference>
<comment type="similarity">
    <text evidence="10 11">Belongs to the glycosyl hydrolase 24 family.</text>
</comment>
<dbReference type="Gene3D" id="1.10.530.40">
    <property type="match status" value="1"/>
</dbReference>
<evidence type="ECO:0000256" key="1">
    <source>
        <dbReference type="ARBA" id="ARBA00000632"/>
    </source>
</evidence>
<proteinExistence type="inferred from homology"/>
<dbReference type="GO" id="GO:0009253">
    <property type="term" value="P:peptidoglycan catabolic process"/>
    <property type="evidence" value="ECO:0007669"/>
    <property type="project" value="UniProtKB-UniRule"/>
</dbReference>
<dbReference type="EMBL" id="KY979132">
    <property type="protein sequence ID" value="ASD50380.1"/>
    <property type="molecule type" value="Genomic_DNA"/>
</dbReference>
<evidence type="ECO:0000256" key="11">
    <source>
        <dbReference type="RuleBase" id="RU003788"/>
    </source>
</evidence>
<protein>
    <recommendedName>
        <fullName evidence="10">Endolysin</fullName>
        <ecNumber evidence="10">3.2.1.17</ecNumber>
    </recommendedName>
    <alternativeName>
        <fullName evidence="10">Lysis protein</fullName>
    </alternativeName>
    <alternativeName>
        <fullName evidence="10">Lysozyme</fullName>
    </alternativeName>
    <alternativeName>
        <fullName evidence="10">Muramidase</fullName>
    </alternativeName>
</protein>
<dbReference type="InterPro" id="IPR033907">
    <property type="entry name" value="Endolysin_autolysin"/>
</dbReference>